<dbReference type="RefSeq" id="WP_170292890.1">
    <property type="nucleotide sequence ID" value="NZ_CAJGAA010000013.1"/>
</dbReference>
<dbReference type="AlphaFoldDB" id="A0A6I2MI15"/>
<dbReference type="InterPro" id="IPR028259">
    <property type="entry name" value="AP2-like_int_N"/>
</dbReference>
<evidence type="ECO:0000259" key="6">
    <source>
        <dbReference type="PROSITE" id="PS51900"/>
    </source>
</evidence>
<keyword evidence="8" id="KW-1185">Reference proteome</keyword>
<name>A0A6I2MI15_9BACI</name>
<organism evidence="7 8">
    <name type="scientific">Metabacillus idriensis</name>
    <dbReference type="NCBI Taxonomy" id="324768"/>
    <lineage>
        <taxon>Bacteria</taxon>
        <taxon>Bacillati</taxon>
        <taxon>Bacillota</taxon>
        <taxon>Bacilli</taxon>
        <taxon>Bacillales</taxon>
        <taxon>Bacillaceae</taxon>
        <taxon>Metabacillus</taxon>
    </lineage>
</organism>
<dbReference type="SUPFAM" id="SSF56349">
    <property type="entry name" value="DNA breaking-rejoining enzymes"/>
    <property type="match status" value="1"/>
</dbReference>
<dbReference type="Gene3D" id="1.10.150.130">
    <property type="match status" value="1"/>
</dbReference>
<accession>A0A6I2MI15</accession>
<evidence type="ECO:0000313" key="7">
    <source>
        <dbReference type="EMBL" id="MRX56716.1"/>
    </source>
</evidence>
<keyword evidence="3" id="KW-0233">DNA recombination</keyword>
<proteinExistence type="inferred from homology"/>
<feature type="domain" description="Tyr recombinase" evidence="5">
    <location>
        <begin position="176"/>
        <end position="380"/>
    </location>
</feature>
<dbReference type="PANTHER" id="PTHR30349">
    <property type="entry name" value="PHAGE INTEGRASE-RELATED"/>
    <property type="match status" value="1"/>
</dbReference>
<dbReference type="InterPro" id="IPR050090">
    <property type="entry name" value="Tyrosine_recombinase_XerCD"/>
</dbReference>
<comment type="caution">
    <text evidence="7">The sequence shown here is derived from an EMBL/GenBank/DDBJ whole genome shotgun (WGS) entry which is preliminary data.</text>
</comment>
<keyword evidence="2 4" id="KW-0238">DNA-binding</keyword>
<evidence type="ECO:0000313" key="8">
    <source>
        <dbReference type="Proteomes" id="UP000441585"/>
    </source>
</evidence>
<dbReference type="PROSITE" id="PS51900">
    <property type="entry name" value="CB"/>
    <property type="match status" value="1"/>
</dbReference>
<dbReference type="PANTHER" id="PTHR30349:SF64">
    <property type="entry name" value="PROPHAGE INTEGRASE INTD-RELATED"/>
    <property type="match status" value="1"/>
</dbReference>
<dbReference type="GO" id="GO:0015074">
    <property type="term" value="P:DNA integration"/>
    <property type="evidence" value="ECO:0007669"/>
    <property type="project" value="InterPro"/>
</dbReference>
<dbReference type="Proteomes" id="UP000441585">
    <property type="component" value="Unassembled WGS sequence"/>
</dbReference>
<dbReference type="Gene3D" id="1.10.443.10">
    <property type="entry name" value="Intergrase catalytic core"/>
    <property type="match status" value="1"/>
</dbReference>
<dbReference type="CDD" id="cd01189">
    <property type="entry name" value="INT_ICEBs1_C_like"/>
    <property type="match status" value="1"/>
</dbReference>
<dbReference type="EMBL" id="WKKF01000016">
    <property type="protein sequence ID" value="MRX56716.1"/>
    <property type="molecule type" value="Genomic_DNA"/>
</dbReference>
<gene>
    <name evidence="7" type="ORF">GJU41_22495</name>
</gene>
<reference evidence="7 8" key="1">
    <citation type="submission" date="2019-11" db="EMBL/GenBank/DDBJ databases">
        <title>Bacillus idriensis genome.</title>
        <authorList>
            <person name="Konopka E.N."/>
            <person name="Newman J.D."/>
        </authorList>
    </citation>
    <scope>NUCLEOTIDE SEQUENCE [LARGE SCALE GENOMIC DNA]</scope>
    <source>
        <strain evidence="7 8">DSM 19097</strain>
    </source>
</reference>
<evidence type="ECO:0000256" key="4">
    <source>
        <dbReference type="PROSITE-ProRule" id="PRU01248"/>
    </source>
</evidence>
<evidence type="ECO:0000259" key="5">
    <source>
        <dbReference type="PROSITE" id="PS51898"/>
    </source>
</evidence>
<dbReference type="GO" id="GO:0003677">
    <property type="term" value="F:DNA binding"/>
    <property type="evidence" value="ECO:0007669"/>
    <property type="project" value="UniProtKB-UniRule"/>
</dbReference>
<sequence>MAHYRKRGKKGAEKWTYIIDLGIDPLTKKRRQISKGGFDKKSDARDAALKIEHQIANGLYTNESNISFQMFAQDWIKSYALSAKVSSVRARNKEMNHFIAEWGKYPLKQINKKMYQEKLLELSTKYSPNYLSGIHACGRMIFRHAVNLGYISQNPTEHAQLPKRQKKVEEIESQEEVFKFLEKEELAHFLRLAAKEGLEMDHLLFTTLSYTGLRIGELLALKWSDFDREKGTLRVTKTLYNPNNNFRNYELLTPKTTGSIRTLRIDEGLVKMLKRHEIHQKEIKMKNRNMYRDNHFIFARDDGYPQLRKVFEVRLKRLLKKAGITKNITPHSFRHTHTSLLIEAGVGIKEIQQRLGHTDINTTMNIYAHMTADMEEKASQQFSKLMKDLL</sequence>
<dbReference type="Pfam" id="PF00589">
    <property type="entry name" value="Phage_integrase"/>
    <property type="match status" value="1"/>
</dbReference>
<evidence type="ECO:0000256" key="1">
    <source>
        <dbReference type="ARBA" id="ARBA00008857"/>
    </source>
</evidence>
<dbReference type="InterPro" id="IPR013762">
    <property type="entry name" value="Integrase-like_cat_sf"/>
</dbReference>
<dbReference type="InterPro" id="IPR010998">
    <property type="entry name" value="Integrase_recombinase_N"/>
</dbReference>
<dbReference type="Pfam" id="PF14657">
    <property type="entry name" value="Arm-DNA-bind_4"/>
    <property type="match status" value="1"/>
</dbReference>
<dbReference type="InterPro" id="IPR002104">
    <property type="entry name" value="Integrase_catalytic"/>
</dbReference>
<feature type="domain" description="Core-binding (CB)" evidence="6">
    <location>
        <begin position="66"/>
        <end position="146"/>
    </location>
</feature>
<protein>
    <submittedName>
        <fullName evidence="7">Tyrosine-type recombinase/integrase</fullName>
    </submittedName>
</protein>
<evidence type="ECO:0000256" key="2">
    <source>
        <dbReference type="ARBA" id="ARBA00023125"/>
    </source>
</evidence>
<dbReference type="InterPro" id="IPR011010">
    <property type="entry name" value="DNA_brk_join_enz"/>
</dbReference>
<evidence type="ECO:0000256" key="3">
    <source>
        <dbReference type="ARBA" id="ARBA00023172"/>
    </source>
</evidence>
<dbReference type="GO" id="GO:0006310">
    <property type="term" value="P:DNA recombination"/>
    <property type="evidence" value="ECO:0007669"/>
    <property type="project" value="UniProtKB-KW"/>
</dbReference>
<dbReference type="PROSITE" id="PS51898">
    <property type="entry name" value="TYR_RECOMBINASE"/>
    <property type="match status" value="1"/>
</dbReference>
<dbReference type="InterPro" id="IPR044068">
    <property type="entry name" value="CB"/>
</dbReference>
<comment type="similarity">
    <text evidence="1">Belongs to the 'phage' integrase family.</text>
</comment>